<protein>
    <submittedName>
        <fullName evidence="1">2297_t:CDS:1</fullName>
    </submittedName>
</protein>
<dbReference type="EMBL" id="CAJVQA010040091">
    <property type="protein sequence ID" value="CAG8812688.1"/>
    <property type="molecule type" value="Genomic_DNA"/>
</dbReference>
<sequence length="52" mass="6060">CNHNAFANNELVDTRMNMKNSSKQLLLYNSQKPDDLTYIIMFTDINNIVKPK</sequence>
<reference evidence="1" key="1">
    <citation type="submission" date="2021-06" db="EMBL/GenBank/DDBJ databases">
        <authorList>
            <person name="Kallberg Y."/>
            <person name="Tangrot J."/>
            <person name="Rosling A."/>
        </authorList>
    </citation>
    <scope>NUCLEOTIDE SEQUENCE</scope>
    <source>
        <strain evidence="1">FL966</strain>
    </source>
</reference>
<gene>
    <name evidence="1" type="ORF">CPELLU_LOCUS18822</name>
</gene>
<organism evidence="1 2">
    <name type="scientific">Cetraspora pellucida</name>
    <dbReference type="NCBI Taxonomy" id="1433469"/>
    <lineage>
        <taxon>Eukaryota</taxon>
        <taxon>Fungi</taxon>
        <taxon>Fungi incertae sedis</taxon>
        <taxon>Mucoromycota</taxon>
        <taxon>Glomeromycotina</taxon>
        <taxon>Glomeromycetes</taxon>
        <taxon>Diversisporales</taxon>
        <taxon>Gigasporaceae</taxon>
        <taxon>Cetraspora</taxon>
    </lineage>
</organism>
<feature type="non-terminal residue" evidence="1">
    <location>
        <position position="1"/>
    </location>
</feature>
<name>A0A9N9PFY6_9GLOM</name>
<feature type="non-terminal residue" evidence="1">
    <location>
        <position position="52"/>
    </location>
</feature>
<keyword evidence="2" id="KW-1185">Reference proteome</keyword>
<proteinExistence type="predicted"/>
<dbReference type="Proteomes" id="UP000789759">
    <property type="component" value="Unassembled WGS sequence"/>
</dbReference>
<dbReference type="OrthoDB" id="2472170at2759"/>
<evidence type="ECO:0000313" key="1">
    <source>
        <dbReference type="EMBL" id="CAG8812688.1"/>
    </source>
</evidence>
<evidence type="ECO:0000313" key="2">
    <source>
        <dbReference type="Proteomes" id="UP000789759"/>
    </source>
</evidence>
<comment type="caution">
    <text evidence="1">The sequence shown here is derived from an EMBL/GenBank/DDBJ whole genome shotgun (WGS) entry which is preliminary data.</text>
</comment>
<accession>A0A9N9PFY6</accession>
<dbReference type="AlphaFoldDB" id="A0A9N9PFY6"/>